<dbReference type="PANTHER" id="PTHR45947:SF3">
    <property type="entry name" value="SULFOQUINOVOSYL TRANSFERASE SQD2"/>
    <property type="match status" value="1"/>
</dbReference>
<feature type="domain" description="Glycosyl transferase family 1" evidence="1">
    <location>
        <begin position="162"/>
        <end position="326"/>
    </location>
</feature>
<sequence length="368" mass="40620">MNLLIFNLKTDADDTVLGFTTDWINALARHFSKVTVITMAVGRVSVAGNVEVMSVGKEKGWSEARRAAKFYALLGRVLSTRRYHACFAHMMPLFAVMGWPLLQLKRVPITLWYAHGHVPPFLRVAVHLVDRVVTSSRSGFRIETDKLVVVGQGIDTDRFAPSPRPEKDVLLALTLGRIAPVKRLEVAIEALALLPHGLREKVRLRFVGDTLRTEDQDYLMGLNRLVRERGLSRQVEFQAGVPFAEAPGVYAKADLFVNSSDTDSVDKTVLEAMSSGLPIVTSNAAFKEVLPLDLARDWIVPKGDPRALAQRLEHLVSLSAGEREDIGVRLRETVTAGHSLPRLAKRLALLMSEKDSRGTTITTSTGAI</sequence>
<keyword evidence="3" id="KW-1185">Reference proteome</keyword>
<gene>
    <name evidence="2" type="ORF">KP001_03150</name>
</gene>
<dbReference type="Pfam" id="PF00534">
    <property type="entry name" value="Glycos_transf_1"/>
    <property type="match status" value="1"/>
</dbReference>
<dbReference type="InterPro" id="IPR050194">
    <property type="entry name" value="Glycosyltransferase_grp1"/>
</dbReference>
<evidence type="ECO:0000313" key="2">
    <source>
        <dbReference type="EMBL" id="QXE91559.1"/>
    </source>
</evidence>
<dbReference type="InterPro" id="IPR001296">
    <property type="entry name" value="Glyco_trans_1"/>
</dbReference>
<dbReference type="EMBL" id="CP077683">
    <property type="protein sequence ID" value="QXE91559.1"/>
    <property type="molecule type" value="Genomic_DNA"/>
</dbReference>
<organism evidence="2 3">
    <name type="scientific">Geomonas subterranea</name>
    <dbReference type="NCBI Taxonomy" id="2847989"/>
    <lineage>
        <taxon>Bacteria</taxon>
        <taxon>Pseudomonadati</taxon>
        <taxon>Thermodesulfobacteriota</taxon>
        <taxon>Desulfuromonadia</taxon>
        <taxon>Geobacterales</taxon>
        <taxon>Geobacteraceae</taxon>
        <taxon>Geomonas</taxon>
    </lineage>
</organism>
<name>A0ABX8LLP6_9BACT</name>
<dbReference type="RefSeq" id="WP_217288140.1">
    <property type="nucleotide sequence ID" value="NZ_CP077683.1"/>
</dbReference>
<dbReference type="CDD" id="cd03801">
    <property type="entry name" value="GT4_PimA-like"/>
    <property type="match status" value="1"/>
</dbReference>
<evidence type="ECO:0000259" key="1">
    <source>
        <dbReference type="Pfam" id="PF00534"/>
    </source>
</evidence>
<protein>
    <submittedName>
        <fullName evidence="2">Glycosyltransferase family 4 protein</fullName>
    </submittedName>
</protein>
<reference evidence="2 3" key="1">
    <citation type="submission" date="2021-06" db="EMBL/GenBank/DDBJ databases">
        <title>Gemonas diversity in paddy soil.</title>
        <authorList>
            <person name="Liu G."/>
        </authorList>
    </citation>
    <scope>NUCLEOTIDE SEQUENCE [LARGE SCALE GENOMIC DNA]</scope>
    <source>
        <strain evidence="2 3">RG2</strain>
    </source>
</reference>
<accession>A0ABX8LLP6</accession>
<dbReference type="Proteomes" id="UP000683559">
    <property type="component" value="Chromosome"/>
</dbReference>
<proteinExistence type="predicted"/>
<evidence type="ECO:0000313" key="3">
    <source>
        <dbReference type="Proteomes" id="UP000683559"/>
    </source>
</evidence>
<dbReference type="PANTHER" id="PTHR45947">
    <property type="entry name" value="SULFOQUINOVOSYL TRANSFERASE SQD2"/>
    <property type="match status" value="1"/>
</dbReference>